<comment type="caution">
    <text evidence="1">The sequence shown here is derived from an EMBL/GenBank/DDBJ whole genome shotgun (WGS) entry which is preliminary data.</text>
</comment>
<dbReference type="Proteomes" id="UP001470230">
    <property type="component" value="Unassembled WGS sequence"/>
</dbReference>
<evidence type="ECO:0008006" key="3">
    <source>
        <dbReference type="Google" id="ProtNLM"/>
    </source>
</evidence>
<name>A0ABR2KYG8_9EUKA</name>
<keyword evidence="2" id="KW-1185">Reference proteome</keyword>
<accession>A0ABR2KYG8</accession>
<gene>
    <name evidence="1" type="ORF">M9Y10_014050</name>
</gene>
<proteinExistence type="predicted"/>
<reference evidence="1 2" key="1">
    <citation type="submission" date="2024-04" db="EMBL/GenBank/DDBJ databases">
        <title>Tritrichomonas musculus Genome.</title>
        <authorList>
            <person name="Alves-Ferreira E."/>
            <person name="Grigg M."/>
            <person name="Lorenzi H."/>
            <person name="Galac M."/>
        </authorList>
    </citation>
    <scope>NUCLEOTIDE SEQUENCE [LARGE SCALE GENOMIC DNA]</scope>
    <source>
        <strain evidence="1 2">EAF2021</strain>
    </source>
</reference>
<protein>
    <recommendedName>
        <fullName evidence="3">F5/8 type C domain-containing protein</fullName>
    </recommendedName>
</protein>
<dbReference type="SUPFAM" id="SSF49785">
    <property type="entry name" value="Galactose-binding domain-like"/>
    <property type="match status" value="1"/>
</dbReference>
<evidence type="ECO:0000313" key="1">
    <source>
        <dbReference type="EMBL" id="KAK8896156.1"/>
    </source>
</evidence>
<organism evidence="1 2">
    <name type="scientific">Tritrichomonas musculus</name>
    <dbReference type="NCBI Taxonomy" id="1915356"/>
    <lineage>
        <taxon>Eukaryota</taxon>
        <taxon>Metamonada</taxon>
        <taxon>Parabasalia</taxon>
        <taxon>Tritrichomonadida</taxon>
        <taxon>Tritrichomonadidae</taxon>
        <taxon>Tritrichomonas</taxon>
    </lineage>
</organism>
<sequence>MIRQLRKEMKERDEMINQHFQKVLKIQKEPIKSDTNFDLIEIENTCGNIHDNRTILVTTNSIYSDIYHPKNLLNSKAENKQMQIEISDYSVRAADSTKTLGFMKNWFLEVSDDGVNWRTISEHTNSEVLKGPNMASFFKVSEKKFSRFCRIRHTGEFWLYRPFS</sequence>
<dbReference type="InterPro" id="IPR008979">
    <property type="entry name" value="Galactose-bd-like_sf"/>
</dbReference>
<evidence type="ECO:0000313" key="2">
    <source>
        <dbReference type="Proteomes" id="UP001470230"/>
    </source>
</evidence>
<dbReference type="EMBL" id="JAPFFF010000002">
    <property type="protein sequence ID" value="KAK8896156.1"/>
    <property type="molecule type" value="Genomic_DNA"/>
</dbReference>